<dbReference type="OrthoDB" id="2418081at2759"/>
<evidence type="ECO:0000259" key="10">
    <source>
        <dbReference type="Pfam" id="PF02230"/>
    </source>
</evidence>
<evidence type="ECO:0000256" key="6">
    <source>
        <dbReference type="ARBA" id="ARBA00022832"/>
    </source>
</evidence>
<keyword evidence="6" id="KW-0276">Fatty acid metabolism</keyword>
<evidence type="ECO:0000256" key="1">
    <source>
        <dbReference type="ARBA" id="ARBA00006499"/>
    </source>
</evidence>
<evidence type="ECO:0000256" key="5">
    <source>
        <dbReference type="ARBA" id="ARBA00022801"/>
    </source>
</evidence>
<dbReference type="EMBL" id="GG692405">
    <property type="protein sequence ID" value="EER30275.1"/>
    <property type="molecule type" value="Genomic_DNA"/>
</dbReference>
<dbReference type="KEGG" id="ctp:CTRG_06059"/>
<dbReference type="GO" id="GO:0005737">
    <property type="term" value="C:cytoplasm"/>
    <property type="evidence" value="ECO:0007669"/>
    <property type="project" value="TreeGrafter"/>
</dbReference>
<evidence type="ECO:0000256" key="9">
    <source>
        <dbReference type="ARBA" id="ARBA00047337"/>
    </source>
</evidence>
<dbReference type="InterPro" id="IPR003140">
    <property type="entry name" value="PLipase/COase/thioEstase"/>
</dbReference>
<dbReference type="Pfam" id="PF02230">
    <property type="entry name" value="Abhydrolase_2"/>
    <property type="match status" value="1"/>
</dbReference>
<feature type="domain" description="Phospholipase/carboxylesterase/thioesterase" evidence="10">
    <location>
        <begin position="62"/>
        <end position="278"/>
    </location>
</feature>
<keyword evidence="6" id="KW-0443">Lipid metabolism</keyword>
<dbReference type="PANTHER" id="PTHR10655">
    <property type="entry name" value="LYSOPHOSPHOLIPASE-RELATED"/>
    <property type="match status" value="1"/>
</dbReference>
<dbReference type="GO" id="GO:0008474">
    <property type="term" value="F:palmitoyl-(protein) hydrolase activity"/>
    <property type="evidence" value="ECO:0007669"/>
    <property type="project" value="UniProtKB-EC"/>
</dbReference>
<name>C5MJ16_CANTT</name>
<gene>
    <name evidence="11" type="ORF">CTRG_06059</name>
</gene>
<evidence type="ECO:0000256" key="7">
    <source>
        <dbReference type="ARBA" id="ARBA00029392"/>
    </source>
</evidence>
<evidence type="ECO:0000256" key="8">
    <source>
        <dbReference type="ARBA" id="ARBA00031195"/>
    </source>
</evidence>
<dbReference type="HOGENOM" id="CLU_049413_3_3_1"/>
<keyword evidence="5" id="KW-0378">Hydrolase</keyword>
<sequence length="282" mass="31164">MNAFNLINQTWSRAFLILIISLLAVLFSIKNNQSQVLIEQQQEKDSINQQSQETMSVSAIRIPANGSQGKAALIFVHGLGDSGQGWSWLPQLIAQSKLITTPINYVFPNAPEIPITINNGYRMPAWFDIYELGNPNAKQDIEGFFKSCDILKNLVKQQIEEFKIPPEKIIIGGFSQGAAISLATLATMETKIGGCVALSGFCALRKEVESKLSSANLDTPIFQGHGTADPVINYQYGKKTSEFFKELGFKNLDFQTYPGVQHSASDEELAAVIKFIKDVLEK</sequence>
<accession>C5MJ16</accession>
<evidence type="ECO:0000313" key="11">
    <source>
        <dbReference type="EMBL" id="EER30275.1"/>
    </source>
</evidence>
<dbReference type="Gene3D" id="3.40.50.1820">
    <property type="entry name" value="alpha/beta hydrolase"/>
    <property type="match status" value="1"/>
</dbReference>
<dbReference type="InterPro" id="IPR050565">
    <property type="entry name" value="LYPA1-2/EST-like"/>
</dbReference>
<evidence type="ECO:0000313" key="12">
    <source>
        <dbReference type="Proteomes" id="UP000002037"/>
    </source>
</evidence>
<dbReference type="AlphaFoldDB" id="C5MJ16"/>
<dbReference type="RefSeq" id="XP_002546581.1">
    <property type="nucleotide sequence ID" value="XM_002546535.1"/>
</dbReference>
<dbReference type="STRING" id="294747.C5MJ16"/>
<dbReference type="eggNOG" id="KOG2112">
    <property type="taxonomic scope" value="Eukaryota"/>
</dbReference>
<comment type="catalytic activity">
    <reaction evidence="9">
        <text>S-hexadecanoyl-L-cysteinyl-[protein] + H2O = L-cysteinyl-[protein] + hexadecanoate + H(+)</text>
        <dbReference type="Rhea" id="RHEA:19233"/>
        <dbReference type="Rhea" id="RHEA-COMP:10131"/>
        <dbReference type="Rhea" id="RHEA-COMP:11032"/>
        <dbReference type="ChEBI" id="CHEBI:7896"/>
        <dbReference type="ChEBI" id="CHEBI:15377"/>
        <dbReference type="ChEBI" id="CHEBI:15378"/>
        <dbReference type="ChEBI" id="CHEBI:29950"/>
        <dbReference type="ChEBI" id="CHEBI:74151"/>
        <dbReference type="EC" id="3.1.2.22"/>
    </reaction>
</comment>
<dbReference type="SUPFAM" id="SSF53474">
    <property type="entry name" value="alpha/beta-Hydrolases"/>
    <property type="match status" value="1"/>
</dbReference>
<evidence type="ECO:0000256" key="4">
    <source>
        <dbReference type="ARBA" id="ARBA00022487"/>
    </source>
</evidence>
<dbReference type="EC" id="3.1.2.22" evidence="2"/>
<organism evidence="11 12">
    <name type="scientific">Candida tropicalis (strain ATCC MYA-3404 / T1)</name>
    <name type="common">Yeast</name>
    <dbReference type="NCBI Taxonomy" id="294747"/>
    <lineage>
        <taxon>Eukaryota</taxon>
        <taxon>Fungi</taxon>
        <taxon>Dikarya</taxon>
        <taxon>Ascomycota</taxon>
        <taxon>Saccharomycotina</taxon>
        <taxon>Pichiomycetes</taxon>
        <taxon>Debaryomycetaceae</taxon>
        <taxon>Candida/Lodderomyces clade</taxon>
        <taxon>Candida</taxon>
    </lineage>
</organism>
<dbReference type="GeneID" id="8298708"/>
<evidence type="ECO:0000256" key="3">
    <source>
        <dbReference type="ARBA" id="ARBA00014923"/>
    </source>
</evidence>
<protein>
    <recommendedName>
        <fullName evidence="3">Acyl-protein thioesterase 1</fullName>
        <ecNumber evidence="2">3.1.2.22</ecNumber>
    </recommendedName>
    <alternativeName>
        <fullName evidence="8">Palmitoyl-protein hydrolase</fullName>
    </alternativeName>
</protein>
<comment type="function">
    <text evidence="7">Hydrolyzes fatty acids from S-acylated cysteine residues in proteins with a strong preference for palmitoylated G-alpha proteins over other acyl substrates. Mediates the deacylation of G-alpha proteins such as GPA1 in vivo, but has weak or no activity toward palmitoylated Ras proteins. Has weak lysophospholipase activity in vitro; however such activity may not exist in vivo.</text>
</comment>
<keyword evidence="12" id="KW-1185">Reference proteome</keyword>
<proteinExistence type="inferred from homology"/>
<comment type="similarity">
    <text evidence="1">Belongs to the AB hydrolase superfamily. AB hydrolase 2 family.</text>
</comment>
<dbReference type="PANTHER" id="PTHR10655:SF17">
    <property type="entry name" value="LYSOPHOSPHOLIPASE-LIKE PROTEIN 1"/>
    <property type="match status" value="1"/>
</dbReference>
<dbReference type="VEuPathDB" id="FungiDB:CTRG_06059"/>
<reference evidence="11 12" key="1">
    <citation type="journal article" date="2009" name="Nature">
        <title>Evolution of pathogenicity and sexual reproduction in eight Candida genomes.</title>
        <authorList>
            <person name="Butler G."/>
            <person name="Rasmussen M.D."/>
            <person name="Lin M.F."/>
            <person name="Santos M.A."/>
            <person name="Sakthikumar S."/>
            <person name="Munro C.A."/>
            <person name="Rheinbay E."/>
            <person name="Grabherr M."/>
            <person name="Forche A."/>
            <person name="Reedy J.L."/>
            <person name="Agrafioti I."/>
            <person name="Arnaud M.B."/>
            <person name="Bates S."/>
            <person name="Brown A.J."/>
            <person name="Brunke S."/>
            <person name="Costanzo M.C."/>
            <person name="Fitzpatrick D.A."/>
            <person name="de Groot P.W."/>
            <person name="Harris D."/>
            <person name="Hoyer L.L."/>
            <person name="Hube B."/>
            <person name="Klis F.M."/>
            <person name="Kodira C."/>
            <person name="Lennard N."/>
            <person name="Logue M.E."/>
            <person name="Martin R."/>
            <person name="Neiman A.M."/>
            <person name="Nikolaou E."/>
            <person name="Quail M.A."/>
            <person name="Quinn J."/>
            <person name="Santos M.C."/>
            <person name="Schmitzberger F.F."/>
            <person name="Sherlock G."/>
            <person name="Shah P."/>
            <person name="Silverstein K.A."/>
            <person name="Skrzypek M.S."/>
            <person name="Soll D."/>
            <person name="Staggs R."/>
            <person name="Stansfield I."/>
            <person name="Stumpf M.P."/>
            <person name="Sudbery P.E."/>
            <person name="Srikantha T."/>
            <person name="Zeng Q."/>
            <person name="Berman J."/>
            <person name="Berriman M."/>
            <person name="Heitman J."/>
            <person name="Gow N.A."/>
            <person name="Lorenz M.C."/>
            <person name="Birren B.W."/>
            <person name="Kellis M."/>
            <person name="Cuomo C.A."/>
        </authorList>
    </citation>
    <scope>NUCLEOTIDE SEQUENCE [LARGE SCALE GENOMIC DNA]</scope>
    <source>
        <strain evidence="12">ATCC MYA-3404 / T1</strain>
    </source>
</reference>
<dbReference type="InterPro" id="IPR029058">
    <property type="entry name" value="AB_hydrolase_fold"/>
</dbReference>
<dbReference type="GO" id="GO:0006631">
    <property type="term" value="P:fatty acid metabolic process"/>
    <property type="evidence" value="ECO:0007669"/>
    <property type="project" value="UniProtKB-KW"/>
</dbReference>
<evidence type="ECO:0000256" key="2">
    <source>
        <dbReference type="ARBA" id="ARBA00012423"/>
    </source>
</evidence>
<dbReference type="Proteomes" id="UP000002037">
    <property type="component" value="Unassembled WGS sequence"/>
</dbReference>
<dbReference type="GO" id="GO:0052689">
    <property type="term" value="F:carboxylic ester hydrolase activity"/>
    <property type="evidence" value="ECO:0007669"/>
    <property type="project" value="UniProtKB-KW"/>
</dbReference>
<keyword evidence="4" id="KW-0719">Serine esterase</keyword>